<dbReference type="Proteomes" id="UP000019384">
    <property type="component" value="Unassembled WGS sequence"/>
</dbReference>
<dbReference type="GeneID" id="34521291"/>
<dbReference type="GO" id="GO:0005975">
    <property type="term" value="P:carbohydrate metabolic process"/>
    <property type="evidence" value="ECO:0007669"/>
    <property type="project" value="InterPro"/>
</dbReference>
<evidence type="ECO:0000256" key="1">
    <source>
        <dbReference type="RuleBase" id="RU003690"/>
    </source>
</evidence>
<organism evidence="2 3">
    <name type="scientific">Kuraishia capsulata CBS 1993</name>
    <dbReference type="NCBI Taxonomy" id="1382522"/>
    <lineage>
        <taxon>Eukaryota</taxon>
        <taxon>Fungi</taxon>
        <taxon>Dikarya</taxon>
        <taxon>Ascomycota</taxon>
        <taxon>Saccharomycotina</taxon>
        <taxon>Pichiomycetes</taxon>
        <taxon>Pichiales</taxon>
        <taxon>Pichiaceae</taxon>
        <taxon>Kuraishia</taxon>
    </lineage>
</organism>
<name>W6MMU9_9ASCO</name>
<reference evidence="2" key="1">
    <citation type="submission" date="2013-12" db="EMBL/GenBank/DDBJ databases">
        <authorList>
            <person name="Genoscope - CEA"/>
        </authorList>
    </citation>
    <scope>NUCLEOTIDE SEQUENCE</scope>
    <source>
        <strain evidence="2">CBS 1993</strain>
    </source>
</reference>
<dbReference type="EMBL" id="HG793128">
    <property type="protein sequence ID" value="CDK27911.1"/>
    <property type="molecule type" value="Genomic_DNA"/>
</dbReference>
<evidence type="ECO:0000313" key="3">
    <source>
        <dbReference type="Proteomes" id="UP000019384"/>
    </source>
</evidence>
<proteinExistence type="inferred from homology"/>
<dbReference type="HOGENOM" id="CLU_116554_0_0_1"/>
<dbReference type="RefSeq" id="XP_022459903.1">
    <property type="nucleotide sequence ID" value="XM_022602350.1"/>
</dbReference>
<evidence type="ECO:0000313" key="2">
    <source>
        <dbReference type="EMBL" id="CDK27911.1"/>
    </source>
</evidence>
<keyword evidence="3" id="KW-1185">Reference proteome</keyword>
<sequence>MYLFGIPVLTKFFAQQMQPPGSATRRHSPLSSDANWPSCAVSTNISPSGLPVSPVSDTSHNFNTPRLFREALRFINATFAPKEIFVAEFGFPVYGESDMELGQARYDLGRTNFFHDYLLEILGAYNEDKIPVKGAISWGLMDNLEWSSGLEVRFGFQYVNYTTQERYYKQSIHYLTQFFEHYIQ</sequence>
<comment type="similarity">
    <text evidence="1">Belongs to the glycosyl hydrolase 1 family.</text>
</comment>
<dbReference type="STRING" id="1382522.W6MMU9"/>
<dbReference type="GO" id="GO:0008422">
    <property type="term" value="F:beta-glucosidase activity"/>
    <property type="evidence" value="ECO:0007669"/>
    <property type="project" value="TreeGrafter"/>
</dbReference>
<gene>
    <name evidence="2" type="ORF">KUCA_T00003891001</name>
</gene>
<dbReference type="AlphaFoldDB" id="W6MMU9"/>
<dbReference type="PRINTS" id="PR00131">
    <property type="entry name" value="GLHYDRLASE1"/>
</dbReference>
<dbReference type="Gene3D" id="3.20.20.80">
    <property type="entry name" value="Glycosidases"/>
    <property type="match status" value="1"/>
</dbReference>
<dbReference type="PANTHER" id="PTHR10353:SF53">
    <property type="entry name" value="BETA-1,4-GLUCOSIDASE (EUROFUNG)"/>
    <property type="match status" value="1"/>
</dbReference>
<reference evidence="2" key="2">
    <citation type="submission" date="2014-02" db="EMBL/GenBank/DDBJ databases">
        <title>Complete DNA sequence of /Kuraishia capsulata/ illustrates novel genomic features among budding yeasts (/Saccharomycotina/).</title>
        <authorList>
            <person name="Morales L."/>
            <person name="Noel B."/>
            <person name="Porcel B."/>
            <person name="Marcet-Houben M."/>
            <person name="Hullo M-F."/>
            <person name="Sacerdot C."/>
            <person name="Tekaia F."/>
            <person name="Leh-Louis V."/>
            <person name="Despons L."/>
            <person name="Khanna V."/>
            <person name="Aury J-M."/>
            <person name="Barbe V."/>
            <person name="Couloux A."/>
            <person name="Labadie K."/>
            <person name="Pelletier E."/>
            <person name="Souciet J-L."/>
            <person name="Boekhout T."/>
            <person name="Gabaldon T."/>
            <person name="Wincker P."/>
            <person name="Dujon B."/>
        </authorList>
    </citation>
    <scope>NUCLEOTIDE SEQUENCE</scope>
    <source>
        <strain evidence="2">CBS 1993</strain>
    </source>
</reference>
<dbReference type="Pfam" id="PF00232">
    <property type="entry name" value="Glyco_hydro_1"/>
    <property type="match status" value="1"/>
</dbReference>
<dbReference type="OrthoDB" id="65569at2759"/>
<dbReference type="InterPro" id="IPR001360">
    <property type="entry name" value="Glyco_hydro_1"/>
</dbReference>
<evidence type="ECO:0008006" key="4">
    <source>
        <dbReference type="Google" id="ProtNLM"/>
    </source>
</evidence>
<dbReference type="InterPro" id="IPR017853">
    <property type="entry name" value="GH"/>
</dbReference>
<dbReference type="SUPFAM" id="SSF51445">
    <property type="entry name" value="(Trans)glycosidases"/>
    <property type="match status" value="1"/>
</dbReference>
<accession>W6MMU9</accession>
<protein>
    <recommendedName>
        <fullName evidence="4">Glycoside hydrolase family 1 protein</fullName>
    </recommendedName>
</protein>
<dbReference type="PANTHER" id="PTHR10353">
    <property type="entry name" value="GLYCOSYL HYDROLASE"/>
    <property type="match status" value="1"/>
</dbReference>